<comment type="caution">
    <text evidence="2">The sequence shown here is derived from an EMBL/GenBank/DDBJ whole genome shotgun (WGS) entry which is preliminary data.</text>
</comment>
<evidence type="ECO:0000313" key="2">
    <source>
        <dbReference type="EMBL" id="CAD7682767.1"/>
    </source>
</evidence>
<dbReference type="EMBL" id="CAJHUB010000754">
    <property type="protein sequence ID" value="CAD7682767.1"/>
    <property type="molecule type" value="Genomic_DNA"/>
</dbReference>
<keyword evidence="1" id="KW-0472">Membrane</keyword>
<sequence>MFHWLSQPGALASSSYSNDIYYNSVLSLPGPSCILEVAFFSGWRG</sequence>
<name>A0A811YZ31_NYCPR</name>
<feature type="transmembrane region" description="Helical" evidence="1">
    <location>
        <begin position="20"/>
        <end position="43"/>
    </location>
</feature>
<evidence type="ECO:0000313" key="3">
    <source>
        <dbReference type="Proteomes" id="UP000645828"/>
    </source>
</evidence>
<gene>
    <name evidence="2" type="ORF">NYPRO_LOCUS15559</name>
</gene>
<proteinExistence type="predicted"/>
<reference evidence="2" key="1">
    <citation type="submission" date="2020-12" db="EMBL/GenBank/DDBJ databases">
        <authorList>
            <consortium name="Molecular Ecology Group"/>
        </authorList>
    </citation>
    <scope>NUCLEOTIDE SEQUENCE</scope>
    <source>
        <strain evidence="2">TBG_1078</strain>
    </source>
</reference>
<protein>
    <submittedName>
        <fullName evidence="2">(raccoon dog) hypothetical protein</fullName>
    </submittedName>
</protein>
<keyword evidence="3" id="KW-1185">Reference proteome</keyword>
<keyword evidence="1" id="KW-1133">Transmembrane helix</keyword>
<dbReference type="AlphaFoldDB" id="A0A811YZ31"/>
<evidence type="ECO:0000256" key="1">
    <source>
        <dbReference type="SAM" id="Phobius"/>
    </source>
</evidence>
<dbReference type="Proteomes" id="UP000645828">
    <property type="component" value="Unassembled WGS sequence"/>
</dbReference>
<accession>A0A811YZ31</accession>
<organism evidence="2 3">
    <name type="scientific">Nyctereutes procyonoides</name>
    <name type="common">Raccoon dog</name>
    <name type="synonym">Canis procyonoides</name>
    <dbReference type="NCBI Taxonomy" id="34880"/>
    <lineage>
        <taxon>Eukaryota</taxon>
        <taxon>Metazoa</taxon>
        <taxon>Chordata</taxon>
        <taxon>Craniata</taxon>
        <taxon>Vertebrata</taxon>
        <taxon>Euteleostomi</taxon>
        <taxon>Mammalia</taxon>
        <taxon>Eutheria</taxon>
        <taxon>Laurasiatheria</taxon>
        <taxon>Carnivora</taxon>
        <taxon>Caniformia</taxon>
        <taxon>Canidae</taxon>
        <taxon>Nyctereutes</taxon>
    </lineage>
</organism>
<keyword evidence="1" id="KW-0812">Transmembrane</keyword>